<protein>
    <submittedName>
        <fullName evidence="6">Response regulator transcription factor</fullName>
    </submittedName>
</protein>
<evidence type="ECO:0000256" key="1">
    <source>
        <dbReference type="ARBA" id="ARBA00022553"/>
    </source>
</evidence>
<dbReference type="SUPFAM" id="SSF46894">
    <property type="entry name" value="C-terminal effector domain of the bipartite response regulators"/>
    <property type="match status" value="1"/>
</dbReference>
<keyword evidence="3 4" id="KW-0238">DNA-binding</keyword>
<dbReference type="EMBL" id="JAAIVB010000035">
    <property type="protein sequence ID" value="NEX61267.1"/>
    <property type="molecule type" value="Genomic_DNA"/>
</dbReference>
<dbReference type="PANTHER" id="PTHR48111:SF40">
    <property type="entry name" value="PHOSPHATE REGULON TRANSCRIPTIONAL REGULATORY PROTEIN PHOB"/>
    <property type="match status" value="1"/>
</dbReference>
<evidence type="ECO:0000256" key="3">
    <source>
        <dbReference type="ARBA" id="ARBA00023125"/>
    </source>
</evidence>
<evidence type="ECO:0000256" key="4">
    <source>
        <dbReference type="PROSITE-ProRule" id="PRU01091"/>
    </source>
</evidence>
<keyword evidence="2" id="KW-0902">Two-component regulatory system</keyword>
<evidence type="ECO:0000259" key="5">
    <source>
        <dbReference type="PROSITE" id="PS51755"/>
    </source>
</evidence>
<evidence type="ECO:0000313" key="7">
    <source>
        <dbReference type="Proteomes" id="UP000482155"/>
    </source>
</evidence>
<dbReference type="InterPro" id="IPR039420">
    <property type="entry name" value="WalR-like"/>
</dbReference>
<dbReference type="GO" id="GO:0005829">
    <property type="term" value="C:cytosol"/>
    <property type="evidence" value="ECO:0007669"/>
    <property type="project" value="TreeGrafter"/>
</dbReference>
<feature type="DNA-binding region" description="OmpR/PhoB-type" evidence="4">
    <location>
        <begin position="119"/>
        <end position="218"/>
    </location>
</feature>
<feature type="domain" description="OmpR/PhoB-type" evidence="5">
    <location>
        <begin position="119"/>
        <end position="218"/>
    </location>
</feature>
<dbReference type="InterPro" id="IPR001867">
    <property type="entry name" value="OmpR/PhoB-type_DNA-bd"/>
</dbReference>
<dbReference type="GO" id="GO:0006355">
    <property type="term" value="P:regulation of DNA-templated transcription"/>
    <property type="evidence" value="ECO:0007669"/>
    <property type="project" value="InterPro"/>
</dbReference>
<dbReference type="GO" id="GO:0000976">
    <property type="term" value="F:transcription cis-regulatory region binding"/>
    <property type="evidence" value="ECO:0007669"/>
    <property type="project" value="TreeGrafter"/>
</dbReference>
<evidence type="ECO:0000313" key="6">
    <source>
        <dbReference type="EMBL" id="NEX61267.1"/>
    </source>
</evidence>
<dbReference type="Proteomes" id="UP000482155">
    <property type="component" value="Unassembled WGS sequence"/>
</dbReference>
<organism evidence="6 7">
    <name type="scientific">Noviherbaspirillum galbum</name>
    <dbReference type="NCBI Taxonomy" id="2709383"/>
    <lineage>
        <taxon>Bacteria</taxon>
        <taxon>Pseudomonadati</taxon>
        <taxon>Pseudomonadota</taxon>
        <taxon>Betaproteobacteria</taxon>
        <taxon>Burkholderiales</taxon>
        <taxon>Oxalobacteraceae</taxon>
        <taxon>Noviherbaspirillum</taxon>
    </lineage>
</organism>
<dbReference type="Gene3D" id="3.40.50.2300">
    <property type="match status" value="1"/>
</dbReference>
<dbReference type="PROSITE" id="PS51755">
    <property type="entry name" value="OMPR_PHOB"/>
    <property type="match status" value="1"/>
</dbReference>
<dbReference type="Pfam" id="PF00486">
    <property type="entry name" value="Trans_reg_C"/>
    <property type="match status" value="1"/>
</dbReference>
<dbReference type="SUPFAM" id="SSF52172">
    <property type="entry name" value="CheY-like"/>
    <property type="match status" value="1"/>
</dbReference>
<dbReference type="Gene3D" id="1.10.10.10">
    <property type="entry name" value="Winged helix-like DNA-binding domain superfamily/Winged helix DNA-binding domain"/>
    <property type="match status" value="1"/>
</dbReference>
<dbReference type="InterPro" id="IPR011006">
    <property type="entry name" value="CheY-like_superfamily"/>
</dbReference>
<sequence length="226" mass="25467">MHIAIVASPEQAERIGKALERHACTPVLSTAELLEHARRHELDGIVADWRDGMADLPRAVAETMKRSLPILALVERDATAASMAMRAGCGDYVFRPWRAGELAVRVDTLLRLAYPDRRAESLRVGEYAFDLEARSVSRRGQAIAMTQKEVGLALLFFRNLGRPLSRAYLQEHIWAGEPELQTRTIDTHVSRVRTKLALLPENGYRLAPVYSFGYRLERLEGKHDNP</sequence>
<dbReference type="CDD" id="cd00383">
    <property type="entry name" value="trans_reg_C"/>
    <property type="match status" value="1"/>
</dbReference>
<reference evidence="6 7" key="1">
    <citation type="submission" date="2020-02" db="EMBL/GenBank/DDBJ databases">
        <authorList>
            <person name="Kim M.K."/>
        </authorList>
    </citation>
    <scope>NUCLEOTIDE SEQUENCE [LARGE SCALE GENOMIC DNA]</scope>
    <source>
        <strain evidence="6 7">17J57-3</strain>
    </source>
</reference>
<dbReference type="GO" id="GO:0000156">
    <property type="term" value="F:phosphorelay response regulator activity"/>
    <property type="evidence" value="ECO:0007669"/>
    <property type="project" value="TreeGrafter"/>
</dbReference>
<dbReference type="GO" id="GO:0032993">
    <property type="term" value="C:protein-DNA complex"/>
    <property type="evidence" value="ECO:0007669"/>
    <property type="project" value="TreeGrafter"/>
</dbReference>
<keyword evidence="1" id="KW-0597">Phosphoprotein</keyword>
<evidence type="ECO:0000256" key="2">
    <source>
        <dbReference type="ARBA" id="ARBA00023012"/>
    </source>
</evidence>
<keyword evidence="7" id="KW-1185">Reference proteome</keyword>
<gene>
    <name evidence="6" type="ORF">G3574_09265</name>
</gene>
<dbReference type="PANTHER" id="PTHR48111">
    <property type="entry name" value="REGULATOR OF RPOS"/>
    <property type="match status" value="1"/>
</dbReference>
<name>A0A6B3SKI3_9BURK</name>
<proteinExistence type="predicted"/>
<dbReference type="SMART" id="SM00862">
    <property type="entry name" value="Trans_reg_C"/>
    <property type="match status" value="1"/>
</dbReference>
<dbReference type="AlphaFoldDB" id="A0A6B3SKI3"/>
<dbReference type="RefSeq" id="WP_163962300.1">
    <property type="nucleotide sequence ID" value="NZ_JAAIVB010000035.1"/>
</dbReference>
<dbReference type="InterPro" id="IPR016032">
    <property type="entry name" value="Sig_transdc_resp-reg_C-effctor"/>
</dbReference>
<accession>A0A6B3SKI3</accession>
<comment type="caution">
    <text evidence="6">The sequence shown here is derived from an EMBL/GenBank/DDBJ whole genome shotgun (WGS) entry which is preliminary data.</text>
</comment>
<dbReference type="InterPro" id="IPR036388">
    <property type="entry name" value="WH-like_DNA-bd_sf"/>
</dbReference>